<reference evidence="2 3" key="1">
    <citation type="submission" date="2017-10" db="EMBL/GenBank/DDBJ databases">
        <title>Nyctiphanis sp. nov., isolated from the stomach of the euphausiid Nyctiphanes simplex (Hansen, 1911) in the Gulf of California.</title>
        <authorList>
            <person name="Gomez-Gil B."/>
            <person name="Aguilar-Mendez M."/>
            <person name="Lopez-Cortes A."/>
            <person name="Gomez-Gutierrez J."/>
            <person name="Roque A."/>
            <person name="Lang E."/>
            <person name="Gonzalez-Castillo A."/>
        </authorList>
    </citation>
    <scope>NUCLEOTIDE SEQUENCE [LARGE SCALE GENOMIC DNA]</scope>
    <source>
        <strain evidence="2 3">CAIM 600</strain>
    </source>
</reference>
<dbReference type="InterPro" id="IPR012349">
    <property type="entry name" value="Split_barrel_FMN-bd"/>
</dbReference>
<feature type="domain" description="Pyridoxamine 5'-phosphate oxidase N-terminal" evidence="1">
    <location>
        <begin position="36"/>
        <end position="149"/>
    </location>
</feature>
<accession>A0A4Q0YBJ3</accession>
<keyword evidence="2" id="KW-0378">Hydrolase</keyword>
<gene>
    <name evidence="2" type="ORF">CS022_24640</name>
</gene>
<evidence type="ECO:0000313" key="3">
    <source>
        <dbReference type="Proteomes" id="UP000290287"/>
    </source>
</evidence>
<dbReference type="GO" id="GO:0016787">
    <property type="term" value="F:hydrolase activity"/>
    <property type="evidence" value="ECO:0007669"/>
    <property type="project" value="UniProtKB-KW"/>
</dbReference>
<dbReference type="OrthoDB" id="9796486at2"/>
<protein>
    <submittedName>
        <fullName evidence="2">Phosphohydrolase</fullName>
    </submittedName>
</protein>
<dbReference type="NCBIfam" id="TIGR04025">
    <property type="entry name" value="PPOX_FMN_DR2398"/>
    <property type="match status" value="1"/>
</dbReference>
<proteinExistence type="predicted"/>
<evidence type="ECO:0000313" key="2">
    <source>
        <dbReference type="EMBL" id="RXJ66191.1"/>
    </source>
</evidence>
<evidence type="ECO:0000259" key="1">
    <source>
        <dbReference type="Pfam" id="PF01243"/>
    </source>
</evidence>
<dbReference type="Proteomes" id="UP000290287">
    <property type="component" value="Unassembled WGS sequence"/>
</dbReference>
<sequence length="202" mass="22428">MSQISSIEQLLDMYPKPNDKAQNKVLSKLDRHSITMIENCHFCILSSTDINGFTDISPKGGAPGFVKVLDQSTILIPDSSGNNRIDSLKNIVSNPKVGMMFMVKGVDEVVRLKGHATIHTEPELLALCPDGNKEPKVVVKVVVESAYFHCAKAIMRGKLWSNDFQVDRSILPSLAEIIKEQQKLGGDYVSQEQMLTYYESSL</sequence>
<dbReference type="InterPro" id="IPR024029">
    <property type="entry name" value="Pyridox_Oxase_FMN-dep"/>
</dbReference>
<dbReference type="Gene3D" id="2.30.110.10">
    <property type="entry name" value="Electron Transport, Fmn-binding Protein, Chain A"/>
    <property type="match status" value="1"/>
</dbReference>
<dbReference type="InterPro" id="IPR011576">
    <property type="entry name" value="Pyridox_Oxase_N"/>
</dbReference>
<dbReference type="RefSeq" id="WP_129124470.1">
    <property type="nucleotide sequence ID" value="NZ_PEIB01000087.1"/>
</dbReference>
<dbReference type="PANTHER" id="PTHR42815:SF2">
    <property type="entry name" value="FAD-BINDING, PUTATIVE (AFU_ORTHOLOGUE AFUA_6G07600)-RELATED"/>
    <property type="match status" value="1"/>
</dbReference>
<dbReference type="Pfam" id="PF01243">
    <property type="entry name" value="PNPOx_N"/>
    <property type="match status" value="1"/>
</dbReference>
<comment type="caution">
    <text evidence="2">The sequence shown here is derived from an EMBL/GenBank/DDBJ whole genome shotgun (WGS) entry which is preliminary data.</text>
</comment>
<dbReference type="EMBL" id="PEIB01000087">
    <property type="protein sequence ID" value="RXJ66191.1"/>
    <property type="molecule type" value="Genomic_DNA"/>
</dbReference>
<name>A0A4Q0YBJ3_9GAMM</name>
<dbReference type="AlphaFoldDB" id="A0A4Q0YBJ3"/>
<organism evidence="2 3">
    <name type="scientific">Veronia nyctiphanis</name>
    <dbReference type="NCBI Taxonomy" id="1278244"/>
    <lineage>
        <taxon>Bacteria</taxon>
        <taxon>Pseudomonadati</taxon>
        <taxon>Pseudomonadota</taxon>
        <taxon>Gammaproteobacteria</taxon>
        <taxon>Vibrionales</taxon>
        <taxon>Vibrionaceae</taxon>
        <taxon>Veronia</taxon>
    </lineage>
</organism>
<dbReference type="SUPFAM" id="SSF50475">
    <property type="entry name" value="FMN-binding split barrel"/>
    <property type="match status" value="1"/>
</dbReference>
<dbReference type="PANTHER" id="PTHR42815">
    <property type="entry name" value="FAD-BINDING, PUTATIVE (AFU_ORTHOLOGUE AFUA_6G07600)-RELATED"/>
    <property type="match status" value="1"/>
</dbReference>
<keyword evidence="3" id="KW-1185">Reference proteome</keyword>